<protein>
    <submittedName>
        <fullName evidence="1">DUF2867 domain-containing protein</fullName>
    </submittedName>
</protein>
<evidence type="ECO:0000313" key="1">
    <source>
        <dbReference type="EMBL" id="NEE22770.1"/>
    </source>
</evidence>
<gene>
    <name evidence="1" type="ORF">G3M58_92005</name>
</gene>
<organism evidence="1">
    <name type="scientific">Streptomyces sp. SID7499</name>
    <dbReference type="NCBI Taxonomy" id="2706086"/>
    <lineage>
        <taxon>Bacteria</taxon>
        <taxon>Bacillati</taxon>
        <taxon>Actinomycetota</taxon>
        <taxon>Actinomycetes</taxon>
        <taxon>Kitasatosporales</taxon>
        <taxon>Streptomycetaceae</taxon>
        <taxon>Streptomyces</taxon>
    </lineage>
</organism>
<dbReference type="Gene3D" id="3.40.50.720">
    <property type="entry name" value="NAD(P)-binding Rossmann-like Domain"/>
    <property type="match status" value="1"/>
</dbReference>
<name>A0A6G3XZ39_9ACTN</name>
<comment type="caution">
    <text evidence="1">The sequence shown here is derived from an EMBL/GenBank/DDBJ whole genome shotgun (WGS) entry which is preliminary data.</text>
</comment>
<accession>A0A6G3XZ39</accession>
<dbReference type="EMBL" id="JAAGMN010009923">
    <property type="protein sequence ID" value="NEE22770.1"/>
    <property type="molecule type" value="Genomic_DNA"/>
</dbReference>
<feature type="non-terminal residue" evidence="1">
    <location>
        <position position="151"/>
    </location>
</feature>
<proteinExistence type="predicted"/>
<feature type="non-terminal residue" evidence="1">
    <location>
        <position position="1"/>
    </location>
</feature>
<dbReference type="SUPFAM" id="SSF51735">
    <property type="entry name" value="NAD(P)-binding Rossmann-fold domains"/>
    <property type="match status" value="1"/>
</dbReference>
<dbReference type="InterPro" id="IPR036291">
    <property type="entry name" value="NAD(P)-bd_dom_sf"/>
</dbReference>
<dbReference type="AlphaFoldDB" id="A0A6G3XZ39"/>
<sequence>LGGLTPAGVPERSLSPHLRSRAEVGHILLDSGVPTAVLRAAIVIGSGSASFEMLRYLTERLPLMITPSWVRTRIQPVAVRDVVRYLVGSAKLPADVNRAFDIGGPDVMTYRDMMQRYAGVAGLRRRLILPVPVLTPTLSSRWVGLVTPVPS</sequence>
<reference evidence="1" key="1">
    <citation type="submission" date="2020-01" db="EMBL/GenBank/DDBJ databases">
        <title>Insect and environment-associated Actinomycetes.</title>
        <authorList>
            <person name="Currrie C."/>
            <person name="Chevrette M."/>
            <person name="Carlson C."/>
            <person name="Stubbendieck R."/>
            <person name="Wendt-Pienkowski E."/>
        </authorList>
    </citation>
    <scope>NUCLEOTIDE SEQUENCE</scope>
    <source>
        <strain evidence="1">SID7499</strain>
    </source>
</reference>